<evidence type="ECO:0000313" key="4">
    <source>
        <dbReference type="Proteomes" id="UP000516230"/>
    </source>
</evidence>
<proteinExistence type="predicted"/>
<reference evidence="3 4" key="1">
    <citation type="submission" date="2020-08" db="EMBL/GenBank/DDBJ databases">
        <title>A novel species.</title>
        <authorList>
            <person name="Gao J."/>
        </authorList>
    </citation>
    <scope>NUCLEOTIDE SEQUENCE [LARGE SCALE GENOMIC DNA]</scope>
    <source>
        <strain evidence="3 4">CRPJ-33</strain>
    </source>
</reference>
<evidence type="ECO:0000256" key="1">
    <source>
        <dbReference type="SAM" id="MobiDB-lite"/>
    </source>
</evidence>
<sequence length="89" mass="9485">MTSSREHSLTSVTWRKSSYSDGSGGNCVEVAAAWRKSSYSGGSGGDCLEVATAPHPHPIPVRDSKVPDGPRLHFSAAVWQTFLTGLKQP</sequence>
<protein>
    <submittedName>
        <fullName evidence="3">DUF397 domain-containing protein</fullName>
    </submittedName>
</protein>
<dbReference type="Pfam" id="PF04149">
    <property type="entry name" value="DUF397"/>
    <property type="match status" value="1"/>
</dbReference>
<evidence type="ECO:0000313" key="3">
    <source>
        <dbReference type="EMBL" id="QNP63911.1"/>
    </source>
</evidence>
<feature type="domain" description="DUF397" evidence="2">
    <location>
        <begin position="32"/>
        <end position="87"/>
    </location>
</feature>
<accession>A0A7H0HTP5</accession>
<dbReference type="Proteomes" id="UP000516230">
    <property type="component" value="Chromosome"/>
</dbReference>
<gene>
    <name evidence="3" type="ORF">IAG43_13895</name>
</gene>
<dbReference type="InterPro" id="IPR007278">
    <property type="entry name" value="DUF397"/>
</dbReference>
<keyword evidence="4" id="KW-1185">Reference proteome</keyword>
<dbReference type="KEGG" id="sgj:IAG43_13895"/>
<organism evidence="3 4">
    <name type="scientific">Streptomyces genisteinicus</name>
    <dbReference type="NCBI Taxonomy" id="2768068"/>
    <lineage>
        <taxon>Bacteria</taxon>
        <taxon>Bacillati</taxon>
        <taxon>Actinomycetota</taxon>
        <taxon>Actinomycetes</taxon>
        <taxon>Kitasatosporales</taxon>
        <taxon>Streptomycetaceae</taxon>
        <taxon>Streptomyces</taxon>
    </lineage>
</organism>
<evidence type="ECO:0000259" key="2">
    <source>
        <dbReference type="Pfam" id="PF04149"/>
    </source>
</evidence>
<feature type="compositionally biased region" description="Polar residues" evidence="1">
    <location>
        <begin position="9"/>
        <end position="21"/>
    </location>
</feature>
<feature type="region of interest" description="Disordered" evidence="1">
    <location>
        <begin position="1"/>
        <end position="24"/>
    </location>
</feature>
<dbReference type="EMBL" id="CP060825">
    <property type="protein sequence ID" value="QNP63911.1"/>
    <property type="molecule type" value="Genomic_DNA"/>
</dbReference>
<dbReference type="AlphaFoldDB" id="A0A7H0HTP5"/>
<name>A0A7H0HTP5_9ACTN</name>
<dbReference type="RefSeq" id="WP_187741065.1">
    <property type="nucleotide sequence ID" value="NZ_CP060825.1"/>
</dbReference>